<accession>A0A8K0P9B8</accession>
<feature type="domain" description="DRBM" evidence="3">
    <location>
        <begin position="161"/>
        <end position="228"/>
    </location>
</feature>
<dbReference type="PROSITE" id="PS50137">
    <property type="entry name" value="DS_RBD"/>
    <property type="match status" value="1"/>
</dbReference>
<dbReference type="Gene3D" id="3.30.160.590">
    <property type="match status" value="1"/>
</dbReference>
<gene>
    <name evidence="4" type="ORF">J437_LFUL016297</name>
</gene>
<evidence type="ECO:0000313" key="4">
    <source>
        <dbReference type="EMBL" id="KAG8237952.1"/>
    </source>
</evidence>
<dbReference type="OrthoDB" id="112668at2759"/>
<comment type="caution">
    <text evidence="4">The sequence shown here is derived from an EMBL/GenBank/DDBJ whole genome shotgun (WGS) entry which is preliminary data.</text>
</comment>
<feature type="non-terminal residue" evidence="4">
    <location>
        <position position="1"/>
    </location>
</feature>
<protein>
    <recommendedName>
        <fullName evidence="3">DRBM domain-containing protein</fullName>
    </recommendedName>
</protein>
<evidence type="ECO:0000256" key="2">
    <source>
        <dbReference type="SAM" id="MobiDB-lite"/>
    </source>
</evidence>
<dbReference type="Gene3D" id="3.30.160.20">
    <property type="match status" value="2"/>
</dbReference>
<dbReference type="GO" id="GO:0042802">
    <property type="term" value="F:identical protein binding"/>
    <property type="evidence" value="ECO:0007669"/>
    <property type="project" value="InterPro"/>
</dbReference>
<organism evidence="4 5">
    <name type="scientific">Ladona fulva</name>
    <name type="common">Scarce chaser dragonfly</name>
    <name type="synonym">Libellula fulva</name>
    <dbReference type="NCBI Taxonomy" id="123851"/>
    <lineage>
        <taxon>Eukaryota</taxon>
        <taxon>Metazoa</taxon>
        <taxon>Ecdysozoa</taxon>
        <taxon>Arthropoda</taxon>
        <taxon>Hexapoda</taxon>
        <taxon>Insecta</taxon>
        <taxon>Pterygota</taxon>
        <taxon>Palaeoptera</taxon>
        <taxon>Odonata</taxon>
        <taxon>Epiprocta</taxon>
        <taxon>Anisoptera</taxon>
        <taxon>Libelluloidea</taxon>
        <taxon>Libellulidae</taxon>
        <taxon>Ladona</taxon>
    </lineage>
</organism>
<dbReference type="Proteomes" id="UP000792457">
    <property type="component" value="Unassembled WGS sequence"/>
</dbReference>
<keyword evidence="5" id="KW-1185">Reference proteome</keyword>
<dbReference type="EMBL" id="KZ309252">
    <property type="protein sequence ID" value="KAG8237952.1"/>
    <property type="molecule type" value="Genomic_DNA"/>
</dbReference>
<name>A0A8K0P9B8_LADFU</name>
<keyword evidence="1" id="KW-0694">RNA-binding</keyword>
<dbReference type="GO" id="GO:0031053">
    <property type="term" value="P:primary miRNA processing"/>
    <property type="evidence" value="ECO:0007669"/>
    <property type="project" value="InterPro"/>
</dbReference>
<feature type="region of interest" description="Disordered" evidence="2">
    <location>
        <begin position="239"/>
        <end position="264"/>
    </location>
</feature>
<dbReference type="GO" id="GO:0003725">
    <property type="term" value="F:double-stranded RNA binding"/>
    <property type="evidence" value="ECO:0007669"/>
    <property type="project" value="TreeGrafter"/>
</dbReference>
<feature type="region of interest" description="Disordered" evidence="2">
    <location>
        <begin position="27"/>
        <end position="60"/>
    </location>
</feature>
<sequence>MFVQKHEVPLSGIPCLQYKRALEKEREEKIKLKEEPPEQPSENGLLLSNGDQSSPPALPSARIETAQENKAQQSLSYAQVQEYCKKLFHFKTIKVLRFKSWSARRKFTKQRKRNKQLQRPTLPEGTKLITFPIQSSGTEADGVTTGPRSKKEWIMNPSGKSYVCILHEYVQHALKKQPCYQFKELENAGTPYAATVIINGMQYGMGYGTSKKQAKSEAARATLEILIPEMRDKIREDAAQNVQSGSGGRSVGSSGTVGSMRRNSLDEPDLSLFDEIKIEDPRVAELCAKTNEPPPYAILLTCIQRNFGLGEMQIKYEVNTLRHQKNEFTMTVNKHTAKVVCKNKRDGKQRASQAILQ</sequence>
<dbReference type="AlphaFoldDB" id="A0A8K0P9B8"/>
<dbReference type="GO" id="GO:0070878">
    <property type="term" value="F:primary miRNA binding"/>
    <property type="evidence" value="ECO:0007669"/>
    <property type="project" value="TreeGrafter"/>
</dbReference>
<evidence type="ECO:0000259" key="3">
    <source>
        <dbReference type="PROSITE" id="PS50137"/>
    </source>
</evidence>
<dbReference type="PANTHER" id="PTHR13482">
    <property type="entry name" value="MICRORNA PROCESSOR COMPLEX SUBUNIT DGCR8"/>
    <property type="match status" value="1"/>
</dbReference>
<evidence type="ECO:0000313" key="5">
    <source>
        <dbReference type="Proteomes" id="UP000792457"/>
    </source>
</evidence>
<dbReference type="SMART" id="SM00358">
    <property type="entry name" value="DSRM"/>
    <property type="match status" value="1"/>
</dbReference>
<dbReference type="FunFam" id="3.30.160.590:FF:000001">
    <property type="entry name" value="microprocessor complex subunit DGCR8"/>
    <property type="match status" value="1"/>
</dbReference>
<dbReference type="CDD" id="cd19868">
    <property type="entry name" value="DSRM_DGCR8_rpt2"/>
    <property type="match status" value="1"/>
</dbReference>
<dbReference type="PANTHER" id="PTHR13482:SF3">
    <property type="entry name" value="MICROPROCESSOR COMPLEX SUBUNIT DGCR8"/>
    <property type="match status" value="1"/>
</dbReference>
<dbReference type="GO" id="GO:0070877">
    <property type="term" value="C:microprocessor complex"/>
    <property type="evidence" value="ECO:0007669"/>
    <property type="project" value="InterPro"/>
</dbReference>
<feature type="compositionally biased region" description="Basic and acidic residues" evidence="2">
    <location>
        <begin position="27"/>
        <end position="36"/>
    </location>
</feature>
<dbReference type="SUPFAM" id="SSF54768">
    <property type="entry name" value="dsRNA-binding domain-like"/>
    <property type="match status" value="1"/>
</dbReference>
<dbReference type="FunFam" id="3.30.160.20:FF:000051">
    <property type="entry name" value="Microprocessor complex subunit DGCR8"/>
    <property type="match status" value="1"/>
</dbReference>
<evidence type="ECO:0000256" key="1">
    <source>
        <dbReference type="PROSITE-ProRule" id="PRU00266"/>
    </source>
</evidence>
<reference evidence="4" key="1">
    <citation type="submission" date="2013-04" db="EMBL/GenBank/DDBJ databases">
        <authorList>
            <person name="Qu J."/>
            <person name="Murali S.C."/>
            <person name="Bandaranaike D."/>
            <person name="Bellair M."/>
            <person name="Blankenburg K."/>
            <person name="Chao H."/>
            <person name="Dinh H."/>
            <person name="Doddapaneni H."/>
            <person name="Downs B."/>
            <person name="Dugan-Rocha S."/>
            <person name="Elkadiri S."/>
            <person name="Gnanaolivu R.D."/>
            <person name="Hernandez B."/>
            <person name="Javaid M."/>
            <person name="Jayaseelan J.C."/>
            <person name="Lee S."/>
            <person name="Li M."/>
            <person name="Ming W."/>
            <person name="Munidasa M."/>
            <person name="Muniz J."/>
            <person name="Nguyen L."/>
            <person name="Ongeri F."/>
            <person name="Osuji N."/>
            <person name="Pu L.-L."/>
            <person name="Puazo M."/>
            <person name="Qu C."/>
            <person name="Quiroz J."/>
            <person name="Raj R."/>
            <person name="Weissenberger G."/>
            <person name="Xin Y."/>
            <person name="Zou X."/>
            <person name="Han Y."/>
            <person name="Richards S."/>
            <person name="Worley K."/>
            <person name="Muzny D."/>
            <person name="Gibbs R."/>
        </authorList>
    </citation>
    <scope>NUCLEOTIDE SEQUENCE</scope>
    <source>
        <strain evidence="4">Sampled in the wild</strain>
    </source>
</reference>
<dbReference type="FunFam" id="3.30.160.20:FF:000021">
    <property type="entry name" value="Microprocessor complex subunit DGCR8"/>
    <property type="match status" value="1"/>
</dbReference>
<dbReference type="CDD" id="cd19867">
    <property type="entry name" value="DSRM_DGCR8_rpt1"/>
    <property type="match status" value="1"/>
</dbReference>
<dbReference type="Pfam" id="PF00035">
    <property type="entry name" value="dsrm"/>
    <property type="match status" value="1"/>
</dbReference>
<dbReference type="InterPro" id="IPR040375">
    <property type="entry name" value="DGCR8"/>
</dbReference>
<proteinExistence type="predicted"/>
<dbReference type="InterPro" id="IPR014720">
    <property type="entry name" value="dsRBD_dom"/>
</dbReference>
<reference evidence="4" key="2">
    <citation type="submission" date="2017-10" db="EMBL/GenBank/DDBJ databases">
        <title>Ladona fulva Genome sequencing and assembly.</title>
        <authorList>
            <person name="Murali S."/>
            <person name="Richards S."/>
            <person name="Bandaranaike D."/>
            <person name="Bellair M."/>
            <person name="Blankenburg K."/>
            <person name="Chao H."/>
            <person name="Dinh H."/>
            <person name="Doddapaneni H."/>
            <person name="Dugan-Rocha S."/>
            <person name="Elkadiri S."/>
            <person name="Gnanaolivu R."/>
            <person name="Hernandez B."/>
            <person name="Skinner E."/>
            <person name="Javaid M."/>
            <person name="Lee S."/>
            <person name="Li M."/>
            <person name="Ming W."/>
            <person name="Munidasa M."/>
            <person name="Muniz J."/>
            <person name="Nguyen L."/>
            <person name="Hughes D."/>
            <person name="Osuji N."/>
            <person name="Pu L.-L."/>
            <person name="Puazo M."/>
            <person name="Qu C."/>
            <person name="Quiroz J."/>
            <person name="Raj R."/>
            <person name="Weissenberger G."/>
            <person name="Xin Y."/>
            <person name="Zou X."/>
            <person name="Han Y."/>
            <person name="Worley K."/>
            <person name="Muzny D."/>
            <person name="Gibbs R."/>
        </authorList>
    </citation>
    <scope>NUCLEOTIDE SEQUENCE</scope>
    <source>
        <strain evidence="4">Sampled in the wild</strain>
    </source>
</reference>
<dbReference type="GO" id="GO:0020037">
    <property type="term" value="F:heme binding"/>
    <property type="evidence" value="ECO:0007669"/>
    <property type="project" value="InterPro"/>
</dbReference>